<keyword evidence="7" id="KW-0769">Symport</keyword>
<gene>
    <name evidence="9" type="ORF">DdX_07158</name>
</gene>
<organism evidence="9 10">
    <name type="scientific">Ditylenchus destructor</name>
    <dbReference type="NCBI Taxonomy" id="166010"/>
    <lineage>
        <taxon>Eukaryota</taxon>
        <taxon>Metazoa</taxon>
        <taxon>Ecdysozoa</taxon>
        <taxon>Nematoda</taxon>
        <taxon>Chromadorea</taxon>
        <taxon>Rhabditida</taxon>
        <taxon>Tylenchina</taxon>
        <taxon>Tylenchomorpha</taxon>
        <taxon>Sphaerularioidea</taxon>
        <taxon>Anguinidae</taxon>
        <taxon>Anguininae</taxon>
        <taxon>Ditylenchus</taxon>
    </lineage>
</organism>
<evidence type="ECO:0000256" key="6">
    <source>
        <dbReference type="ARBA" id="ARBA00023136"/>
    </source>
</evidence>
<keyword evidence="5 7" id="KW-1133">Transmembrane helix</keyword>
<evidence type="ECO:0000256" key="1">
    <source>
        <dbReference type="ARBA" id="ARBA00004141"/>
    </source>
</evidence>
<dbReference type="GO" id="GO:0005313">
    <property type="term" value="F:L-glutamate transmembrane transporter activity"/>
    <property type="evidence" value="ECO:0007669"/>
    <property type="project" value="TreeGrafter"/>
</dbReference>
<feature type="transmembrane region" description="Helical" evidence="7">
    <location>
        <begin position="208"/>
        <end position="234"/>
    </location>
</feature>
<reference evidence="9" key="1">
    <citation type="submission" date="2022-01" db="EMBL/GenBank/DDBJ databases">
        <title>Genome Sequence Resource for Two Populations of Ditylenchus destructor, the Migratory Endoparasitic Phytonematode.</title>
        <authorList>
            <person name="Zhang H."/>
            <person name="Lin R."/>
            <person name="Xie B."/>
        </authorList>
    </citation>
    <scope>NUCLEOTIDE SEQUENCE</scope>
    <source>
        <strain evidence="9">BazhouSP</strain>
    </source>
</reference>
<dbReference type="InterPro" id="IPR001991">
    <property type="entry name" value="Na-dicarboxylate_symporter"/>
</dbReference>
<dbReference type="Pfam" id="PF00375">
    <property type="entry name" value="SDF"/>
    <property type="match status" value="1"/>
</dbReference>
<dbReference type="SUPFAM" id="SSF118215">
    <property type="entry name" value="Proton glutamate symport protein"/>
    <property type="match status" value="1"/>
</dbReference>
<keyword evidence="6 7" id="KW-0472">Membrane</keyword>
<feature type="transmembrane region" description="Helical" evidence="7">
    <location>
        <begin position="178"/>
        <end position="196"/>
    </location>
</feature>
<protein>
    <recommendedName>
        <fullName evidence="7">Amino acid transporter</fullName>
    </recommendedName>
</protein>
<keyword evidence="3 7" id="KW-0813">Transport</keyword>
<proteinExistence type="inferred from homology"/>
<feature type="transmembrane region" description="Helical" evidence="7">
    <location>
        <begin position="35"/>
        <end position="59"/>
    </location>
</feature>
<dbReference type="GO" id="GO:0015501">
    <property type="term" value="F:glutamate:sodium symporter activity"/>
    <property type="evidence" value="ECO:0007669"/>
    <property type="project" value="TreeGrafter"/>
</dbReference>
<evidence type="ECO:0000256" key="4">
    <source>
        <dbReference type="ARBA" id="ARBA00022692"/>
    </source>
</evidence>
<dbReference type="PANTHER" id="PTHR11958">
    <property type="entry name" value="SODIUM/DICARBOXYLATE SYMPORTER-RELATED"/>
    <property type="match status" value="1"/>
</dbReference>
<feature type="chain" id="PRO_5042068184" description="Amino acid transporter" evidence="8">
    <location>
        <begin position="17"/>
        <end position="435"/>
    </location>
</feature>
<dbReference type="PRINTS" id="PR00173">
    <property type="entry name" value="EDTRNSPORT"/>
</dbReference>
<keyword evidence="8" id="KW-0732">Signal</keyword>
<evidence type="ECO:0000256" key="8">
    <source>
        <dbReference type="SAM" id="SignalP"/>
    </source>
</evidence>
<dbReference type="EMBL" id="JAKKPZ010000009">
    <property type="protein sequence ID" value="KAI1717411.1"/>
    <property type="molecule type" value="Genomic_DNA"/>
</dbReference>
<dbReference type="PANTHER" id="PTHR11958:SF63">
    <property type="entry name" value="AMINO ACID TRANSPORTER"/>
    <property type="match status" value="1"/>
</dbReference>
<keyword evidence="10" id="KW-1185">Reference proteome</keyword>
<accession>A0AAD4N589</accession>
<evidence type="ECO:0000256" key="7">
    <source>
        <dbReference type="RuleBase" id="RU361216"/>
    </source>
</evidence>
<dbReference type="InterPro" id="IPR050746">
    <property type="entry name" value="DAACS"/>
</dbReference>
<evidence type="ECO:0000256" key="2">
    <source>
        <dbReference type="ARBA" id="ARBA00006148"/>
    </source>
</evidence>
<evidence type="ECO:0000313" key="10">
    <source>
        <dbReference type="Proteomes" id="UP001201812"/>
    </source>
</evidence>
<comment type="similarity">
    <text evidence="2 7">Belongs to the dicarboxylate/amino acid:cation symporter (DAACS) (TC 2.A.23) family.</text>
</comment>
<feature type="transmembrane region" description="Helical" evidence="7">
    <location>
        <begin position="137"/>
        <end position="158"/>
    </location>
</feature>
<dbReference type="GO" id="GO:0015175">
    <property type="term" value="F:neutral L-amino acid transmembrane transporter activity"/>
    <property type="evidence" value="ECO:0007669"/>
    <property type="project" value="TreeGrafter"/>
</dbReference>
<evidence type="ECO:0000256" key="3">
    <source>
        <dbReference type="ARBA" id="ARBA00022448"/>
    </source>
</evidence>
<keyword evidence="4 7" id="KW-0812">Transmembrane</keyword>
<comment type="caution">
    <text evidence="9">The sequence shown here is derived from an EMBL/GenBank/DDBJ whole genome shotgun (WGS) entry which is preliminary data.</text>
</comment>
<evidence type="ECO:0000256" key="5">
    <source>
        <dbReference type="ARBA" id="ARBA00022989"/>
    </source>
</evidence>
<dbReference type="Proteomes" id="UP001201812">
    <property type="component" value="Unassembled WGS sequence"/>
</dbReference>
<name>A0AAD4N589_9BILA</name>
<comment type="subcellular location">
    <subcellularLocation>
        <location evidence="1 7">Membrane</location>
        <topology evidence="1 7">Multi-pass membrane protein</topology>
    </subcellularLocation>
</comment>
<dbReference type="AlphaFoldDB" id="A0AAD4N589"/>
<feature type="signal peptide" evidence="8">
    <location>
        <begin position="1"/>
        <end position="16"/>
    </location>
</feature>
<evidence type="ECO:0000313" key="9">
    <source>
        <dbReference type="EMBL" id="KAI1717411.1"/>
    </source>
</evidence>
<sequence length="435" mass="47625">MLISLLKLCELPLLAASLISGLSQLDSIALRRFGWYAFIFYALTLILAIITGMLAILIIHPGHPTIKYEYYGVIEYQTLEHSMAVHRMMDIFRNLFPDNIIRATFQQFETEEVISIGGSKKRILVTETFKYVDEMNVLGMILFFIVVGLVLGKIGAPAKPLVECFLALDLVINTLARVIMWYAPIGIASLIAAKILEIKNLIKTLKMLSAYIATVVLSLSVHQFVTLPALLFYASRRNPFPFMKGLAQAAMTALGTASSSASLPIAFKCLEEAGINPIYTNFVLPVGAMVNMDGTALYEAVAAIFIAQMNGFELSIWNLITIFVTAMIASIGSAAIPSAGLVTMLIVLTAVGLPTKDVTMIIAVDWLLDRLRTAVNVMGDGFGSPIRNKLSSLPDIEEYSTYAFAKSSNVMDIEEKGVKEIPIITYANGITRICI</sequence>
<dbReference type="GO" id="GO:0005886">
    <property type="term" value="C:plasma membrane"/>
    <property type="evidence" value="ECO:0007669"/>
    <property type="project" value="TreeGrafter"/>
</dbReference>
<dbReference type="Gene3D" id="1.10.3860.10">
    <property type="entry name" value="Sodium:dicarboxylate symporter"/>
    <property type="match status" value="1"/>
</dbReference>
<dbReference type="InterPro" id="IPR036458">
    <property type="entry name" value="Na:dicarbo_symporter_sf"/>
</dbReference>
<feature type="transmembrane region" description="Helical" evidence="7">
    <location>
        <begin position="319"/>
        <end position="351"/>
    </location>
</feature>